<accession>A0ABV4CAW2</accession>
<evidence type="ECO:0000313" key="3">
    <source>
        <dbReference type="Proteomes" id="UP001564760"/>
    </source>
</evidence>
<reference evidence="2 3" key="1">
    <citation type="submission" date="2024-08" db="EMBL/GenBank/DDBJ databases">
        <title>Mycobacterium servetensis sp. nov., a novel rapid-growing mycobacterial species recovered from a human patient in Zaragoza, Spain.</title>
        <authorList>
            <person name="Tristancho-Baro A.I."/>
            <person name="Buenestado-Serrano S."/>
            <person name="Garcia De Viedma D."/>
            <person name="Milagro-Beamonte A."/>
            <person name="Burillo N."/>
            <person name="Sanz S."/>
            <person name="Lopez-Calleja A.I."/>
            <person name="Penas-Utrilla D."/>
            <person name="Guardingo M."/>
            <person name="Garcia M.J."/>
            <person name="Vinuelas-Bayon J."/>
        </authorList>
    </citation>
    <scope>NUCLEOTIDE SEQUENCE [LARGE SCALE GENOMIC DNA]</scope>
    <source>
        <strain evidence="3">HUMS_12744610</strain>
    </source>
</reference>
<protein>
    <submittedName>
        <fullName evidence="2">MazG-like family protein</fullName>
    </submittedName>
</protein>
<dbReference type="InterPro" id="IPR021130">
    <property type="entry name" value="PRib-ATP_PPHydrolase-like"/>
</dbReference>
<name>A0ABV4CAW2_9MYCO</name>
<dbReference type="SUPFAM" id="SSF101386">
    <property type="entry name" value="all-alpha NTP pyrophosphatases"/>
    <property type="match status" value="1"/>
</dbReference>
<dbReference type="InterPro" id="IPR044548">
    <property type="entry name" value="AF0060_NTP-PPase_MazG-like"/>
</dbReference>
<comment type="caution">
    <text evidence="2">The sequence shown here is derived from an EMBL/GenBank/DDBJ whole genome shotgun (WGS) entry which is preliminary data.</text>
</comment>
<organism evidence="2 3">
    <name type="scientific">Mycobacterium servetii</name>
    <dbReference type="NCBI Taxonomy" id="3237418"/>
    <lineage>
        <taxon>Bacteria</taxon>
        <taxon>Bacillati</taxon>
        <taxon>Actinomycetota</taxon>
        <taxon>Actinomycetes</taxon>
        <taxon>Mycobacteriales</taxon>
        <taxon>Mycobacteriaceae</taxon>
        <taxon>Mycobacterium</taxon>
    </lineage>
</organism>
<dbReference type="EMBL" id="JBGEDP010000003">
    <property type="protein sequence ID" value="MEY8019057.1"/>
    <property type="molecule type" value="Genomic_DNA"/>
</dbReference>
<dbReference type="CDD" id="cd11533">
    <property type="entry name" value="NTP-PPase_Af0060_like"/>
    <property type="match status" value="1"/>
</dbReference>
<dbReference type="Pfam" id="PF01503">
    <property type="entry name" value="PRA-PH"/>
    <property type="match status" value="1"/>
</dbReference>
<gene>
    <name evidence="2" type="ORF">AB8998_30875</name>
</gene>
<proteinExistence type="predicted"/>
<dbReference type="Gene3D" id="1.10.287.1080">
    <property type="entry name" value="MazG-like"/>
    <property type="match status" value="1"/>
</dbReference>
<sequence>MRTPKGFTVPSDPALTRNGSMVQEASMTCPAQNPAPCSVDDPSTAELARMPEYIFDERRNMLWELEDDGLYGLVASQDPMAYMRQSLTQLRGVLGSVLLPLRVDRRPRDPISCRLRDETDPRSPIGADSESPVVDIDSLSRAVGECLDRMGVERSDWLRVAKVGEEAGEVIGALIKRGLARADIDDLVAELGDVFLSALGAADQLGLKASAVIAQRWQTVAARADVGDPATAGHGGQEL</sequence>
<feature type="compositionally biased region" description="Basic and acidic residues" evidence="1">
    <location>
        <begin position="112"/>
        <end position="121"/>
    </location>
</feature>
<evidence type="ECO:0000256" key="1">
    <source>
        <dbReference type="SAM" id="MobiDB-lite"/>
    </source>
</evidence>
<dbReference type="RefSeq" id="WP_369742088.1">
    <property type="nucleotide sequence ID" value="NZ_JBGEDP010000003.1"/>
</dbReference>
<dbReference type="Proteomes" id="UP001564760">
    <property type="component" value="Unassembled WGS sequence"/>
</dbReference>
<keyword evidence="3" id="KW-1185">Reference proteome</keyword>
<feature type="region of interest" description="Disordered" evidence="1">
    <location>
        <begin position="112"/>
        <end position="131"/>
    </location>
</feature>
<evidence type="ECO:0000313" key="2">
    <source>
        <dbReference type="EMBL" id="MEY8019057.1"/>
    </source>
</evidence>